<proteinExistence type="predicted"/>
<name>A0A015W3S6_BACFG</name>
<dbReference type="RefSeq" id="WP_032596564.1">
    <property type="nucleotide sequence ID" value="NZ_JGDB01000006.1"/>
</dbReference>
<dbReference type="Proteomes" id="UP000020773">
    <property type="component" value="Unassembled WGS sequence"/>
</dbReference>
<dbReference type="EMBL" id="JGDB01000009">
    <property type="protein sequence ID" value="EXY92908.1"/>
    <property type="molecule type" value="Genomic_DNA"/>
</dbReference>
<dbReference type="EMBL" id="JGDB01000008">
    <property type="protein sequence ID" value="EXY93060.1"/>
    <property type="molecule type" value="Genomic_DNA"/>
</dbReference>
<gene>
    <name evidence="3" type="ORF">M125_0177</name>
    <name evidence="2" type="ORF">M125_0269</name>
    <name evidence="1" type="ORF">M125_0356</name>
</gene>
<organism evidence="1 4">
    <name type="scientific">Bacteroides fragilis str. 3998T(B)3</name>
    <dbReference type="NCBI Taxonomy" id="1339316"/>
    <lineage>
        <taxon>Bacteria</taxon>
        <taxon>Pseudomonadati</taxon>
        <taxon>Bacteroidota</taxon>
        <taxon>Bacteroidia</taxon>
        <taxon>Bacteroidales</taxon>
        <taxon>Bacteroidaceae</taxon>
        <taxon>Bacteroides</taxon>
    </lineage>
</organism>
<evidence type="ECO:0000313" key="1">
    <source>
        <dbReference type="EMBL" id="EXY92908.1"/>
    </source>
</evidence>
<comment type="caution">
    <text evidence="1">The sequence shown here is derived from an EMBL/GenBank/DDBJ whole genome shotgun (WGS) entry which is preliminary data.</text>
</comment>
<dbReference type="AlphaFoldDB" id="A0A015W3S6"/>
<evidence type="ECO:0000313" key="4">
    <source>
        <dbReference type="Proteomes" id="UP000020773"/>
    </source>
</evidence>
<protein>
    <submittedName>
        <fullName evidence="1">Uncharacterized protein</fullName>
    </submittedName>
</protein>
<evidence type="ECO:0000313" key="3">
    <source>
        <dbReference type="EMBL" id="EXY93111.1"/>
    </source>
</evidence>
<dbReference type="PATRIC" id="fig|1339316.3.peg.179"/>
<accession>A0A015W3S6</accession>
<dbReference type="EMBL" id="JGDB01000006">
    <property type="protein sequence ID" value="EXY93111.1"/>
    <property type="molecule type" value="Genomic_DNA"/>
</dbReference>
<evidence type="ECO:0000313" key="2">
    <source>
        <dbReference type="EMBL" id="EXY93060.1"/>
    </source>
</evidence>
<reference evidence="1 4" key="1">
    <citation type="submission" date="2014-02" db="EMBL/GenBank/DDBJ databases">
        <authorList>
            <person name="Sears C."/>
            <person name="Carroll K."/>
            <person name="Sack B.R."/>
            <person name="Qadri F."/>
            <person name="Myers L.L."/>
            <person name="Chung G.-T."/>
            <person name="Escheverria P."/>
            <person name="Fraser C.M."/>
            <person name="Sadzewicz L."/>
            <person name="Shefchek K.A."/>
            <person name="Tallon L."/>
            <person name="Das S.P."/>
            <person name="Daugherty S."/>
            <person name="Mongodin E.F."/>
        </authorList>
    </citation>
    <scope>NUCLEOTIDE SEQUENCE [LARGE SCALE GENOMIC DNA]</scope>
    <source>
        <strain evidence="1">3998T</strain>
        <strain evidence="4">3998T(B)3</strain>
    </source>
</reference>
<sequence length="159" mass="18800">MNLKINYPNFVRQLLPPYKRQPSRLALLKGFIEPLQVLFEEFNVWRDNSRMMINVNSQVKVLEEYLRKKYNEPVRIKIVTYNNMLLLVGLLSEGRAMWPEFGLIGENSFQSVPLENEVRDKFDGADFVVYIPLEVDKVLIEAEIEKYKQVLTTYKIIQK</sequence>